<keyword evidence="3" id="KW-1185">Reference proteome</keyword>
<dbReference type="VEuPathDB" id="AmoebaDB:NAEGRDRAFT_47054"/>
<reference evidence="2 3" key="1">
    <citation type="journal article" date="2010" name="Cell">
        <title>The genome of Naegleria gruberi illuminates early eukaryotic versatility.</title>
        <authorList>
            <person name="Fritz-Laylin L.K."/>
            <person name="Prochnik S.E."/>
            <person name="Ginger M.L."/>
            <person name="Dacks J.B."/>
            <person name="Carpenter M.L."/>
            <person name="Field M.C."/>
            <person name="Kuo A."/>
            <person name="Paredez A."/>
            <person name="Chapman J."/>
            <person name="Pham J."/>
            <person name="Shu S."/>
            <person name="Neupane R."/>
            <person name="Cipriano M."/>
            <person name="Mancuso J."/>
            <person name="Tu H."/>
            <person name="Salamov A."/>
            <person name="Lindquist E."/>
            <person name="Shapiro H."/>
            <person name="Lucas S."/>
            <person name="Grigoriev I.V."/>
            <person name="Cande W.Z."/>
            <person name="Fulton C."/>
            <person name="Rokhsar D.S."/>
            <person name="Dawson S.C."/>
        </authorList>
    </citation>
    <scope>NUCLEOTIDE SEQUENCE [LARGE SCALE GENOMIC DNA]</scope>
    <source>
        <strain evidence="2 3">NEG-M</strain>
    </source>
</reference>
<feature type="region of interest" description="Disordered" evidence="1">
    <location>
        <begin position="145"/>
        <end position="168"/>
    </location>
</feature>
<organism evidence="3">
    <name type="scientific">Naegleria gruberi</name>
    <name type="common">Amoeba</name>
    <dbReference type="NCBI Taxonomy" id="5762"/>
    <lineage>
        <taxon>Eukaryota</taxon>
        <taxon>Discoba</taxon>
        <taxon>Heterolobosea</taxon>
        <taxon>Tetramitia</taxon>
        <taxon>Eutetramitia</taxon>
        <taxon>Vahlkampfiidae</taxon>
        <taxon>Naegleria</taxon>
    </lineage>
</organism>
<dbReference type="Proteomes" id="UP000006671">
    <property type="component" value="Unassembled WGS sequence"/>
</dbReference>
<dbReference type="KEGG" id="ngr:NAEGRDRAFT_47054"/>
<sequence length="327" mass="37282">MDSFINGNHYDDAMINTDDDDFLSYDEIINYKSQQQQQEPLHSNSSVGSEVSDDEWFLNMDQPISPVQAGLEDFKQFSSSPPPADDQACLPSFDDICQQLKGNNNAAQSPCSLSVFSSDSNHSQESVCSYNTDSTLNNRSSKFETSKFVQEKKRGKKAKQEEEKTVRKRAKKEVSSKIWQHNKFSASASYVEINTTTPQVNITFEVFQTKRRQNAPLESDKNDIHKICEISFQMSNLNTTKTNYVSLKGRLDKEAIYGTEKVTKFYTWIRLKGTEEYLFLYCQTGKTTEVHNIVNYDNGRLGTRSDHLSKYSGKCSNTAQVIRSKPY</sequence>
<feature type="compositionally biased region" description="Basic and acidic residues" evidence="1">
    <location>
        <begin position="145"/>
        <end position="165"/>
    </location>
</feature>
<feature type="compositionally biased region" description="Polar residues" evidence="1">
    <location>
        <begin position="33"/>
        <end position="49"/>
    </location>
</feature>
<feature type="region of interest" description="Disordered" evidence="1">
    <location>
        <begin position="33"/>
        <end position="57"/>
    </location>
</feature>
<dbReference type="EMBL" id="GG738854">
    <property type="protein sequence ID" value="EFC47441.1"/>
    <property type="molecule type" value="Genomic_DNA"/>
</dbReference>
<protein>
    <submittedName>
        <fullName evidence="2">Predicted protein</fullName>
    </submittedName>
</protein>
<dbReference type="InParanoid" id="D2V6G2"/>
<evidence type="ECO:0000313" key="2">
    <source>
        <dbReference type="EMBL" id="EFC47441.1"/>
    </source>
</evidence>
<dbReference type="AlphaFoldDB" id="D2V6G2"/>
<dbReference type="GeneID" id="8861632"/>
<evidence type="ECO:0000313" key="3">
    <source>
        <dbReference type="Proteomes" id="UP000006671"/>
    </source>
</evidence>
<accession>D2V6G2</accession>
<evidence type="ECO:0000256" key="1">
    <source>
        <dbReference type="SAM" id="MobiDB-lite"/>
    </source>
</evidence>
<name>D2V6G2_NAEGR</name>
<proteinExistence type="predicted"/>
<dbReference type="RefSeq" id="XP_002680185.1">
    <property type="nucleotide sequence ID" value="XM_002680139.1"/>
</dbReference>
<gene>
    <name evidence="2" type="ORF">NAEGRDRAFT_47054</name>
</gene>